<proteinExistence type="predicted"/>
<dbReference type="EMBL" id="FRAC01000026">
    <property type="protein sequence ID" value="SHL19916.1"/>
    <property type="molecule type" value="Genomic_DNA"/>
</dbReference>
<dbReference type="AlphaFoldDB" id="A0A1M6YNS6"/>
<sequence length="154" mass="18084">MNIEGIISISDDMEFINQLVDYILNKTDNNEGLSKGERFIDLYIRFLAAKDMDGFGDLFYQEYSLKECEDIIYWFNELGLVEASKNFKRALEIYCHGKKDISDEEFKELDPFALEECQGKEFDAIGEFFEDEVCGLYGCEDVIRKWIIDNRNLF</sequence>
<gene>
    <name evidence="2" type="ORF">SAMN02745136_04329</name>
</gene>
<reference evidence="2 3" key="1">
    <citation type="submission" date="2016-11" db="EMBL/GenBank/DDBJ databases">
        <authorList>
            <person name="Jaros S."/>
            <person name="Januszkiewicz K."/>
            <person name="Wedrychowicz H."/>
        </authorList>
    </citation>
    <scope>NUCLEOTIDE SEQUENCE [LARGE SCALE GENOMIC DNA]</scope>
    <source>
        <strain evidence="2 3">DSM 15929</strain>
    </source>
</reference>
<feature type="domain" description="DNA mimic protein DMP19 C-terminal" evidence="1">
    <location>
        <begin position="32"/>
        <end position="148"/>
    </location>
</feature>
<organism evidence="2 3">
    <name type="scientific">Anaerocolumna jejuensis DSM 15929</name>
    <dbReference type="NCBI Taxonomy" id="1121322"/>
    <lineage>
        <taxon>Bacteria</taxon>
        <taxon>Bacillati</taxon>
        <taxon>Bacillota</taxon>
        <taxon>Clostridia</taxon>
        <taxon>Lachnospirales</taxon>
        <taxon>Lachnospiraceae</taxon>
        <taxon>Anaerocolumna</taxon>
    </lineage>
</organism>
<name>A0A1M6YNS6_9FIRM</name>
<protein>
    <recommendedName>
        <fullName evidence="1">DNA mimic protein DMP19 C-terminal domain-containing protein</fullName>
    </recommendedName>
</protein>
<evidence type="ECO:0000313" key="3">
    <source>
        <dbReference type="Proteomes" id="UP000184386"/>
    </source>
</evidence>
<keyword evidence="3" id="KW-1185">Reference proteome</keyword>
<dbReference type="Pfam" id="PF14300">
    <property type="entry name" value="DMP19"/>
    <property type="match status" value="1"/>
</dbReference>
<evidence type="ECO:0000313" key="2">
    <source>
        <dbReference type="EMBL" id="SHL19916.1"/>
    </source>
</evidence>
<dbReference type="RefSeq" id="WP_073279105.1">
    <property type="nucleotide sequence ID" value="NZ_FRAC01000026.1"/>
</dbReference>
<dbReference type="Proteomes" id="UP000184386">
    <property type="component" value="Unassembled WGS sequence"/>
</dbReference>
<dbReference type="InterPro" id="IPR025402">
    <property type="entry name" value="DMP19_C"/>
</dbReference>
<evidence type="ECO:0000259" key="1">
    <source>
        <dbReference type="Pfam" id="PF14300"/>
    </source>
</evidence>
<accession>A0A1M6YNS6</accession>